<dbReference type="AlphaFoldDB" id="A0A9J5XUP4"/>
<dbReference type="Proteomes" id="UP000824120">
    <property type="component" value="Chromosome 8"/>
</dbReference>
<protein>
    <submittedName>
        <fullName evidence="1">Uncharacterized protein</fullName>
    </submittedName>
</protein>
<evidence type="ECO:0000313" key="2">
    <source>
        <dbReference type="Proteomes" id="UP000824120"/>
    </source>
</evidence>
<comment type="caution">
    <text evidence="1">The sequence shown here is derived from an EMBL/GenBank/DDBJ whole genome shotgun (WGS) entry which is preliminary data.</text>
</comment>
<evidence type="ECO:0000313" key="1">
    <source>
        <dbReference type="EMBL" id="KAG5591311.1"/>
    </source>
</evidence>
<dbReference type="EMBL" id="JACXVP010000008">
    <property type="protein sequence ID" value="KAG5591311.1"/>
    <property type="molecule type" value="Genomic_DNA"/>
</dbReference>
<feature type="non-terminal residue" evidence="1">
    <location>
        <position position="85"/>
    </location>
</feature>
<sequence>MLQLEKKGVDQSVQQKKIVLLSEQELLEWVYYTQSGATIINVNYLYAFEQHGMLSERFRNVKFSTFVTGDLGYKTASDVKWKENK</sequence>
<keyword evidence="2" id="KW-1185">Reference proteome</keyword>
<name>A0A9J5XUP4_SOLCO</name>
<reference evidence="1 2" key="1">
    <citation type="submission" date="2020-09" db="EMBL/GenBank/DDBJ databases">
        <title>De no assembly of potato wild relative species, Solanum commersonii.</title>
        <authorList>
            <person name="Cho K."/>
        </authorList>
    </citation>
    <scope>NUCLEOTIDE SEQUENCE [LARGE SCALE GENOMIC DNA]</scope>
    <source>
        <strain evidence="1">LZ3.2</strain>
        <tissue evidence="1">Leaf</tissue>
    </source>
</reference>
<accession>A0A9J5XUP4</accession>
<organism evidence="1 2">
    <name type="scientific">Solanum commersonii</name>
    <name type="common">Commerson's wild potato</name>
    <name type="synonym">Commerson's nightshade</name>
    <dbReference type="NCBI Taxonomy" id="4109"/>
    <lineage>
        <taxon>Eukaryota</taxon>
        <taxon>Viridiplantae</taxon>
        <taxon>Streptophyta</taxon>
        <taxon>Embryophyta</taxon>
        <taxon>Tracheophyta</taxon>
        <taxon>Spermatophyta</taxon>
        <taxon>Magnoliopsida</taxon>
        <taxon>eudicotyledons</taxon>
        <taxon>Gunneridae</taxon>
        <taxon>Pentapetalae</taxon>
        <taxon>asterids</taxon>
        <taxon>lamiids</taxon>
        <taxon>Solanales</taxon>
        <taxon>Solanaceae</taxon>
        <taxon>Solanoideae</taxon>
        <taxon>Solaneae</taxon>
        <taxon>Solanum</taxon>
    </lineage>
</organism>
<proteinExistence type="predicted"/>
<gene>
    <name evidence="1" type="ORF">H5410_041825</name>
</gene>